<keyword evidence="4 6" id="KW-0472">Membrane</keyword>
<sequence>MKIAQLIIDLAFLLDNSITYNKIKRFFKNLLENDDYKYKKYFDYFMIFLILSSVIIIIEEVKTPINKWLYYYDVYFVTGVFIIEYLLRMWIYNDSRKIIIEEFEESVFLSRPFDLKKVCKEIIKKKLEYIFSPLAIIDLLAIIPSYREVRILRIFVLFRVFKLLRYSQNITHFFQVLSSKKIELYTLLLLVAFVVLVSGISLYVFEEQKNPAISTLFDAFYWSLVTISTVGYGDITPQTAEGRSITLVIILVGVGLISFATSIIVSAFSEKLTEIKENRIINSIKRLDEFYIICGYTHMAKLFAKRLKKEGRGLLIVDLDKKVVDEALAEGFLAICEDATKKDTFRRINFEKVKAVMALTDSDMHNIYICLNIRSFSKDTFLVSRTIDVSSHKKLRLAGADYLISPYITAGFFATKIIEQPIAVEAINNIFTAKKNALCDQVEVVKDSFLDGVKVGDIDFEKYRLILLGIVKIDPNAKLEEFRYKFHFNPPEDFQLTSGDVLVIMGYSVSVAHFKSKVIESSLQHVRKKK</sequence>
<dbReference type="Pfam" id="PF00520">
    <property type="entry name" value="Ion_trans"/>
    <property type="match status" value="1"/>
</dbReference>
<accession>A0A1W1WVK4</accession>
<gene>
    <name evidence="8" type="ORF">SAMN05660197_1585</name>
</gene>
<dbReference type="RefSeq" id="WP_084275991.1">
    <property type="nucleotide sequence ID" value="NZ_AP026671.1"/>
</dbReference>
<evidence type="ECO:0000256" key="6">
    <source>
        <dbReference type="SAM" id="Phobius"/>
    </source>
</evidence>
<feature type="transmembrane region" description="Helical" evidence="6">
    <location>
        <begin position="70"/>
        <end position="87"/>
    </location>
</feature>
<dbReference type="SUPFAM" id="SSF116726">
    <property type="entry name" value="TrkA C-terminal domain-like"/>
    <property type="match status" value="1"/>
</dbReference>
<dbReference type="InterPro" id="IPR036721">
    <property type="entry name" value="RCK_C_sf"/>
</dbReference>
<dbReference type="GO" id="GO:0005216">
    <property type="term" value="F:monoatomic ion channel activity"/>
    <property type="evidence" value="ECO:0007669"/>
    <property type="project" value="InterPro"/>
</dbReference>
<comment type="subcellular location">
    <subcellularLocation>
        <location evidence="1">Membrane</location>
        <topology evidence="1">Multi-pass membrane protein</topology>
    </subcellularLocation>
</comment>
<dbReference type="Gene3D" id="3.40.50.720">
    <property type="entry name" value="NAD(P)-binding Rossmann-like Domain"/>
    <property type="match status" value="1"/>
</dbReference>
<protein>
    <recommendedName>
        <fullName evidence="5">BK channel</fullName>
    </recommendedName>
</protein>
<reference evidence="9" key="1">
    <citation type="submission" date="2017-04" db="EMBL/GenBank/DDBJ databases">
        <authorList>
            <person name="Varghese N."/>
            <person name="Submissions S."/>
        </authorList>
    </citation>
    <scope>NUCLEOTIDE SEQUENCE [LARGE SCALE GENOMIC DNA]</scope>
    <source>
        <strain evidence="9">DSM 16512</strain>
    </source>
</reference>
<proteinExistence type="predicted"/>
<dbReference type="PROSITE" id="PS51201">
    <property type="entry name" value="RCK_N"/>
    <property type="match status" value="1"/>
</dbReference>
<evidence type="ECO:0000256" key="1">
    <source>
        <dbReference type="ARBA" id="ARBA00004141"/>
    </source>
</evidence>
<keyword evidence="8" id="KW-0813">Transport</keyword>
<dbReference type="EMBL" id="FWWZ01000001">
    <property type="protein sequence ID" value="SMC09763.1"/>
    <property type="molecule type" value="Genomic_DNA"/>
</dbReference>
<feature type="transmembrane region" description="Helical" evidence="6">
    <location>
        <begin position="211"/>
        <end position="233"/>
    </location>
</feature>
<keyword evidence="9" id="KW-1185">Reference proteome</keyword>
<keyword evidence="8" id="KW-0406">Ion transport</keyword>
<dbReference type="Gene3D" id="1.10.287.70">
    <property type="match status" value="1"/>
</dbReference>
<dbReference type="Pfam" id="PF02254">
    <property type="entry name" value="TrkA_N"/>
    <property type="match status" value="1"/>
</dbReference>
<dbReference type="STRING" id="1069081.SAMN05660197_1585"/>
<dbReference type="PRINTS" id="PR00169">
    <property type="entry name" value="KCHANNEL"/>
</dbReference>
<name>A0A1W1WVK4_9BACT</name>
<feature type="domain" description="RCK N-terminal" evidence="7">
    <location>
        <begin position="288"/>
        <end position="404"/>
    </location>
</feature>
<organism evidence="8 9">
    <name type="scientific">Nitratiruptor tergarcus DSM 16512</name>
    <dbReference type="NCBI Taxonomy" id="1069081"/>
    <lineage>
        <taxon>Bacteria</taxon>
        <taxon>Pseudomonadati</taxon>
        <taxon>Campylobacterota</taxon>
        <taxon>Epsilonproteobacteria</taxon>
        <taxon>Nautiliales</taxon>
        <taxon>Nitratiruptoraceae</taxon>
        <taxon>Nitratiruptor</taxon>
    </lineage>
</organism>
<dbReference type="SUPFAM" id="SSF51735">
    <property type="entry name" value="NAD(P)-binding Rossmann-fold domains"/>
    <property type="match status" value="1"/>
</dbReference>
<evidence type="ECO:0000256" key="2">
    <source>
        <dbReference type="ARBA" id="ARBA00022692"/>
    </source>
</evidence>
<evidence type="ECO:0000313" key="8">
    <source>
        <dbReference type="EMBL" id="SMC09763.1"/>
    </source>
</evidence>
<dbReference type="SUPFAM" id="SSF81324">
    <property type="entry name" value="Voltage-gated potassium channels"/>
    <property type="match status" value="1"/>
</dbReference>
<dbReference type="GO" id="GO:0016020">
    <property type="term" value="C:membrane"/>
    <property type="evidence" value="ECO:0007669"/>
    <property type="project" value="UniProtKB-SubCell"/>
</dbReference>
<evidence type="ECO:0000256" key="3">
    <source>
        <dbReference type="ARBA" id="ARBA00022989"/>
    </source>
</evidence>
<feature type="transmembrane region" description="Helical" evidence="6">
    <location>
        <begin position="184"/>
        <end position="205"/>
    </location>
</feature>
<dbReference type="InterPro" id="IPR005821">
    <property type="entry name" value="Ion_trans_dom"/>
</dbReference>
<feature type="transmembrane region" description="Helical" evidence="6">
    <location>
        <begin position="245"/>
        <end position="268"/>
    </location>
</feature>
<evidence type="ECO:0000313" key="9">
    <source>
        <dbReference type="Proteomes" id="UP000192602"/>
    </source>
</evidence>
<evidence type="ECO:0000256" key="4">
    <source>
        <dbReference type="ARBA" id="ARBA00023136"/>
    </source>
</evidence>
<dbReference type="GO" id="GO:0006813">
    <property type="term" value="P:potassium ion transport"/>
    <property type="evidence" value="ECO:0007669"/>
    <property type="project" value="InterPro"/>
</dbReference>
<dbReference type="OrthoDB" id="9781411at2"/>
<keyword evidence="8" id="KW-0407">Ion channel</keyword>
<evidence type="ECO:0000259" key="7">
    <source>
        <dbReference type="PROSITE" id="PS51201"/>
    </source>
</evidence>
<dbReference type="InterPro" id="IPR036291">
    <property type="entry name" value="NAD(P)-bd_dom_sf"/>
</dbReference>
<evidence type="ECO:0000256" key="5">
    <source>
        <dbReference type="ARBA" id="ARBA00029579"/>
    </source>
</evidence>
<dbReference type="Proteomes" id="UP000192602">
    <property type="component" value="Unassembled WGS sequence"/>
</dbReference>
<dbReference type="InterPro" id="IPR003148">
    <property type="entry name" value="RCK_N"/>
</dbReference>
<keyword evidence="3 6" id="KW-1133">Transmembrane helix</keyword>
<dbReference type="PANTHER" id="PTHR43833:SF9">
    <property type="entry name" value="POTASSIUM CHANNEL PROTEIN YUGO-RELATED"/>
    <property type="match status" value="1"/>
</dbReference>
<feature type="transmembrane region" description="Helical" evidence="6">
    <location>
        <begin position="41"/>
        <end position="58"/>
    </location>
</feature>
<dbReference type="PANTHER" id="PTHR43833">
    <property type="entry name" value="POTASSIUM CHANNEL PROTEIN 2-RELATED-RELATED"/>
    <property type="match status" value="1"/>
</dbReference>
<dbReference type="Gene3D" id="3.30.70.1450">
    <property type="entry name" value="Regulator of K+ conductance, C-terminal domain"/>
    <property type="match status" value="1"/>
</dbReference>
<keyword evidence="2 6" id="KW-0812">Transmembrane</keyword>
<dbReference type="AlphaFoldDB" id="A0A1W1WVK4"/>
<dbReference type="InterPro" id="IPR050721">
    <property type="entry name" value="Trk_Ktr_HKT_K-transport"/>
</dbReference>